<sequence>DDIPMLKYTITYPTIRDRLHDNRNTGTEGRVLMASAQPFPQEVRSYIGVAVTQILNITILTGEAKARLLIRRLLIHVLVVPHLPRWEYFGTREGKSHKNLWESAKWLVVVGIPSGLKSERKLWSLKSRFRGALKEASEKNNALRRLKPRFESSIN</sequence>
<dbReference type="AlphaFoldDB" id="A0A4Y2P215"/>
<dbReference type="Proteomes" id="UP000499080">
    <property type="component" value="Unassembled WGS sequence"/>
</dbReference>
<evidence type="ECO:0000313" key="2">
    <source>
        <dbReference type="Proteomes" id="UP000499080"/>
    </source>
</evidence>
<feature type="non-terminal residue" evidence="1">
    <location>
        <position position="1"/>
    </location>
</feature>
<keyword evidence="2" id="KW-1185">Reference proteome</keyword>
<evidence type="ECO:0000313" key="1">
    <source>
        <dbReference type="EMBL" id="GBN45898.1"/>
    </source>
</evidence>
<name>A0A4Y2P215_ARAVE</name>
<reference evidence="1 2" key="1">
    <citation type="journal article" date="2019" name="Sci. Rep.">
        <title>Orb-weaving spider Araneus ventricosus genome elucidates the spidroin gene catalogue.</title>
        <authorList>
            <person name="Kono N."/>
            <person name="Nakamura H."/>
            <person name="Ohtoshi R."/>
            <person name="Moran D.A.P."/>
            <person name="Shinohara A."/>
            <person name="Yoshida Y."/>
            <person name="Fujiwara M."/>
            <person name="Mori M."/>
            <person name="Tomita M."/>
            <person name="Arakawa K."/>
        </authorList>
    </citation>
    <scope>NUCLEOTIDE SEQUENCE [LARGE SCALE GENOMIC DNA]</scope>
</reference>
<gene>
    <name evidence="1" type="ORF">AVEN_212837_1</name>
</gene>
<accession>A0A4Y2P215</accession>
<organism evidence="1 2">
    <name type="scientific">Araneus ventricosus</name>
    <name type="common">Orbweaver spider</name>
    <name type="synonym">Epeira ventricosa</name>
    <dbReference type="NCBI Taxonomy" id="182803"/>
    <lineage>
        <taxon>Eukaryota</taxon>
        <taxon>Metazoa</taxon>
        <taxon>Ecdysozoa</taxon>
        <taxon>Arthropoda</taxon>
        <taxon>Chelicerata</taxon>
        <taxon>Arachnida</taxon>
        <taxon>Araneae</taxon>
        <taxon>Araneomorphae</taxon>
        <taxon>Entelegynae</taxon>
        <taxon>Araneoidea</taxon>
        <taxon>Araneidae</taxon>
        <taxon>Araneus</taxon>
    </lineage>
</organism>
<comment type="caution">
    <text evidence="1">The sequence shown here is derived from an EMBL/GenBank/DDBJ whole genome shotgun (WGS) entry which is preliminary data.</text>
</comment>
<dbReference type="EMBL" id="BGPR01131005">
    <property type="protein sequence ID" value="GBN45898.1"/>
    <property type="molecule type" value="Genomic_DNA"/>
</dbReference>
<protein>
    <submittedName>
        <fullName evidence="1">Uncharacterized protein</fullName>
    </submittedName>
</protein>
<proteinExistence type="predicted"/>